<comment type="similarity">
    <text evidence="1 7">Belongs to the peptidase S1B family.</text>
</comment>
<dbReference type="InterPro" id="IPR050966">
    <property type="entry name" value="Glutamyl_endopeptidase"/>
</dbReference>
<dbReference type="AlphaFoldDB" id="A0A4Y9FPI9"/>
<dbReference type="InterPro" id="IPR008256">
    <property type="entry name" value="Peptidase_S1B"/>
</dbReference>
<feature type="signal peptide" evidence="7">
    <location>
        <begin position="1"/>
        <end position="36"/>
    </location>
</feature>
<dbReference type="PANTHER" id="PTHR15462:SF8">
    <property type="entry name" value="SERINE PROTEASE"/>
    <property type="match status" value="1"/>
</dbReference>
<organism evidence="9 10">
    <name type="scientific">Streptococcus acidominimus</name>
    <dbReference type="NCBI Taxonomy" id="1326"/>
    <lineage>
        <taxon>Bacteria</taxon>
        <taxon>Bacillati</taxon>
        <taxon>Bacillota</taxon>
        <taxon>Bacilli</taxon>
        <taxon>Lactobacillales</taxon>
        <taxon>Streptococcaceae</taxon>
        <taxon>Streptococcus</taxon>
    </lineage>
</organism>
<dbReference type="EC" id="3.4.21.-" evidence="7"/>
<sequence>MIKVSLFRKGKTMKPNRLSRLLVLSLLLSTSGLALADCSTSKTTEPTNQSSQQSQAKETAENRRKQIKDIAASPYNGVALLQSKINKLGFGTAVFLSPDTLLTNRHVVVSFENAEEAVLRTVDQDGKQIDLPVKELIAPEDESMDVGIVKLKTPITENKNLSHIKIQKMASLETVNKTKVSDFIRAIGYPGDKEHGTLWDSQGTIQKIDGNSLTYNAPIASGSSGSPLFNKNDELIGLANASTDDLKNPTSFRLLFDTTLRSFIDQHL</sequence>
<dbReference type="PRINTS" id="PR00839">
    <property type="entry name" value="V8PROTEASE"/>
</dbReference>
<feature type="active site" description="Charge relay system" evidence="6">
    <location>
        <position position="224"/>
    </location>
</feature>
<keyword evidence="4 7" id="KW-0378">Hydrolase</keyword>
<dbReference type="Proteomes" id="UP000297747">
    <property type="component" value="Unassembled WGS sequence"/>
</dbReference>
<accession>A0A4Y9FPI9</accession>
<evidence type="ECO:0000313" key="10">
    <source>
        <dbReference type="Proteomes" id="UP000297747"/>
    </source>
</evidence>
<evidence type="ECO:0000256" key="7">
    <source>
        <dbReference type="RuleBase" id="RU004296"/>
    </source>
</evidence>
<dbReference type="PRINTS" id="PR01774">
    <property type="entry name" value="EXFOLTOXIN"/>
</dbReference>
<dbReference type="Pfam" id="PF13365">
    <property type="entry name" value="Trypsin_2"/>
    <property type="match status" value="1"/>
</dbReference>
<feature type="active site" description="Charge relay system" evidence="6">
    <location>
        <position position="106"/>
    </location>
</feature>
<keyword evidence="5 7" id="KW-0720">Serine protease</keyword>
<dbReference type="GO" id="GO:0004252">
    <property type="term" value="F:serine-type endopeptidase activity"/>
    <property type="evidence" value="ECO:0007669"/>
    <property type="project" value="InterPro"/>
</dbReference>
<feature type="region of interest" description="Disordered" evidence="8">
    <location>
        <begin position="39"/>
        <end position="64"/>
    </location>
</feature>
<dbReference type="GO" id="GO:0006508">
    <property type="term" value="P:proteolysis"/>
    <property type="evidence" value="ECO:0007669"/>
    <property type="project" value="UniProtKB-KW"/>
</dbReference>
<evidence type="ECO:0000256" key="6">
    <source>
        <dbReference type="PIRSR" id="PIRSR608256-1"/>
    </source>
</evidence>
<dbReference type="EMBL" id="SPQA01000025">
    <property type="protein sequence ID" value="TFU30178.1"/>
    <property type="molecule type" value="Genomic_DNA"/>
</dbReference>
<evidence type="ECO:0000256" key="8">
    <source>
        <dbReference type="SAM" id="MobiDB-lite"/>
    </source>
</evidence>
<keyword evidence="2 7" id="KW-0645">Protease</keyword>
<evidence type="ECO:0000256" key="1">
    <source>
        <dbReference type="ARBA" id="ARBA00008764"/>
    </source>
</evidence>
<feature type="active site" description="Charge relay system" evidence="6">
    <location>
        <position position="145"/>
    </location>
</feature>
<evidence type="ECO:0000256" key="3">
    <source>
        <dbReference type="ARBA" id="ARBA00022729"/>
    </source>
</evidence>
<dbReference type="InterPro" id="IPR043504">
    <property type="entry name" value="Peptidase_S1_PA_chymotrypsin"/>
</dbReference>
<keyword evidence="3 7" id="KW-0732">Signal</keyword>
<proteinExistence type="inferred from homology"/>
<dbReference type="InterPro" id="IPR008353">
    <property type="entry name" value="Peptidase_S1B_tx"/>
</dbReference>
<evidence type="ECO:0000256" key="4">
    <source>
        <dbReference type="ARBA" id="ARBA00022801"/>
    </source>
</evidence>
<evidence type="ECO:0000256" key="5">
    <source>
        <dbReference type="ARBA" id="ARBA00022825"/>
    </source>
</evidence>
<evidence type="ECO:0000256" key="2">
    <source>
        <dbReference type="ARBA" id="ARBA00022670"/>
    </source>
</evidence>
<name>A0A4Y9FPI9_STRAI</name>
<comment type="caution">
    <text evidence="9">The sequence shown here is derived from an EMBL/GenBank/DDBJ whole genome shotgun (WGS) entry which is preliminary data.</text>
</comment>
<protein>
    <recommendedName>
        <fullName evidence="7">Serine protease</fullName>
        <ecNumber evidence="7">3.4.21.-</ecNumber>
    </recommendedName>
</protein>
<reference evidence="9 10" key="1">
    <citation type="submission" date="2019-03" db="EMBL/GenBank/DDBJ databases">
        <title>Diversity of the mouse oral microbiome.</title>
        <authorList>
            <person name="Joseph S."/>
            <person name="Aduse-Opoku J."/>
            <person name="Curtis M."/>
            <person name="Wade W."/>
            <person name="Hashim A."/>
        </authorList>
    </citation>
    <scope>NUCLEOTIDE SEQUENCE [LARGE SCALE GENOMIC DNA]</scope>
    <source>
        <strain evidence="9 10">HT4</strain>
    </source>
</reference>
<dbReference type="PANTHER" id="PTHR15462">
    <property type="entry name" value="SERINE PROTEASE"/>
    <property type="match status" value="1"/>
</dbReference>
<gene>
    <name evidence="9" type="ORF">E4U01_07345</name>
</gene>
<evidence type="ECO:0000313" key="9">
    <source>
        <dbReference type="EMBL" id="TFU30178.1"/>
    </source>
</evidence>
<feature type="compositionally biased region" description="Polar residues" evidence="8">
    <location>
        <begin position="39"/>
        <end position="57"/>
    </location>
</feature>
<dbReference type="InterPro" id="IPR009003">
    <property type="entry name" value="Peptidase_S1_PA"/>
</dbReference>
<dbReference type="Gene3D" id="2.40.10.10">
    <property type="entry name" value="Trypsin-like serine proteases"/>
    <property type="match status" value="2"/>
</dbReference>
<dbReference type="SUPFAM" id="SSF50494">
    <property type="entry name" value="Trypsin-like serine proteases"/>
    <property type="match status" value="1"/>
</dbReference>
<feature type="chain" id="PRO_5021434842" description="Serine protease" evidence="7">
    <location>
        <begin position="37"/>
        <end position="268"/>
    </location>
</feature>